<evidence type="ECO:0000259" key="2">
    <source>
        <dbReference type="Pfam" id="PF02481"/>
    </source>
</evidence>
<dbReference type="OrthoDB" id="9785707at2"/>
<dbReference type="PANTHER" id="PTHR43022:SF1">
    <property type="entry name" value="PROTEIN SMF"/>
    <property type="match status" value="1"/>
</dbReference>
<evidence type="ECO:0000256" key="1">
    <source>
        <dbReference type="ARBA" id="ARBA00006525"/>
    </source>
</evidence>
<name>A0A6J4CVL8_9HELI</name>
<dbReference type="PANTHER" id="PTHR43022">
    <property type="entry name" value="PROTEIN SMF"/>
    <property type="match status" value="1"/>
</dbReference>
<evidence type="ECO:0000313" key="3">
    <source>
        <dbReference type="EMBL" id="BCD69527.1"/>
    </source>
</evidence>
<dbReference type="GO" id="GO:0009294">
    <property type="term" value="P:DNA-mediated transformation"/>
    <property type="evidence" value="ECO:0007669"/>
    <property type="project" value="InterPro"/>
</dbReference>
<gene>
    <name evidence="3" type="primary">dprA</name>
    <name evidence="3" type="ORF">SNTW_01720</name>
</gene>
<accession>A0A6J4CVL8</accession>
<dbReference type="Gene3D" id="3.40.50.450">
    <property type="match status" value="1"/>
</dbReference>
<proteinExistence type="inferred from homology"/>
<dbReference type="InterPro" id="IPR057666">
    <property type="entry name" value="DrpA_SLOG"/>
</dbReference>
<dbReference type="Pfam" id="PF02481">
    <property type="entry name" value="DNA_processg_A"/>
    <property type="match status" value="1"/>
</dbReference>
<dbReference type="InterPro" id="IPR003488">
    <property type="entry name" value="DprA"/>
</dbReference>
<reference evidence="3 4" key="1">
    <citation type="submission" date="2019-06" db="EMBL/GenBank/DDBJ databases">
        <title>Complete genome sequence of Helicobacter suis SNTW101c.</title>
        <authorList>
            <person name="Rimbara E."/>
            <person name="Suzuki M."/>
            <person name="Matsui H."/>
            <person name="Nakamura M."/>
            <person name="Mori S."/>
            <person name="Shibayama K."/>
        </authorList>
    </citation>
    <scope>NUCLEOTIDE SEQUENCE [LARGE SCALE GENOMIC DNA]</scope>
    <source>
        <strain evidence="3 4">SNTW101c</strain>
    </source>
</reference>
<dbReference type="Proteomes" id="UP000317935">
    <property type="component" value="Chromosome"/>
</dbReference>
<comment type="similarity">
    <text evidence="1">Belongs to the DprA/Smf family.</text>
</comment>
<sequence>MPVLSHFNYTLLNALPTVLGHLKNPPQNLYYVGRLELFNAPFKIALVGTRKPSVYTQQLTAKLAKGIMQMGGVVVSGGAFGVDIIAQKNALPHTIMISPCSLDLIYPPSNHATITRIAKEGLLVSEYQENFQPYRFSFLERNRLVVALSDLVIIPEESHNSGSMASAHLALAQKKPLFVLPQRLYESEGTLSLLAQNKAQAIYDIDAFLDQLAQKFNTKPPKEKAQNAFLKFCQSAPSFEEAYAQFGDFLLEQELLGVVKRENGRVVLL</sequence>
<feature type="domain" description="Smf/DprA SLOG" evidence="2">
    <location>
        <begin position="15"/>
        <end position="212"/>
    </location>
</feature>
<dbReference type="SUPFAM" id="SSF102405">
    <property type="entry name" value="MCP/YpsA-like"/>
    <property type="match status" value="1"/>
</dbReference>
<organism evidence="3 4">
    <name type="scientific">Helicobacter suis</name>
    <dbReference type="NCBI Taxonomy" id="104628"/>
    <lineage>
        <taxon>Bacteria</taxon>
        <taxon>Pseudomonadati</taxon>
        <taxon>Campylobacterota</taxon>
        <taxon>Epsilonproteobacteria</taxon>
        <taxon>Campylobacterales</taxon>
        <taxon>Helicobacteraceae</taxon>
        <taxon>Helicobacter</taxon>
    </lineage>
</organism>
<dbReference type="EMBL" id="AP019774">
    <property type="protein sequence ID" value="BCD69527.1"/>
    <property type="molecule type" value="Genomic_DNA"/>
</dbReference>
<evidence type="ECO:0000313" key="4">
    <source>
        <dbReference type="Proteomes" id="UP000317935"/>
    </source>
</evidence>
<protein>
    <submittedName>
        <fullName evidence="3">DNA protecting protein DprA</fullName>
    </submittedName>
</protein>
<dbReference type="NCBIfam" id="TIGR00732">
    <property type="entry name" value="dprA"/>
    <property type="match status" value="1"/>
</dbReference>
<dbReference type="RefSeq" id="WP_064430127.1">
    <property type="nucleotide sequence ID" value="NZ_AP019774.1"/>
</dbReference>
<dbReference type="AlphaFoldDB" id="A0A6J4CVL8"/>